<name>A0AAP0KPG5_9MAGN</name>
<sequence>MDVRTCSKLVEVAELLDGVNMIVEGDCDTSYLTKGTTYEVVYVVMMNMSSYGWTDSVTFKLVDPKGKVTKRKMRLDGMPVNTWEYVPVGVFKNDTDQQAGKVQFSMSEVDSQEQKKGLIVKGVAIRPKH</sequence>
<organism evidence="1 2">
    <name type="scientific">Stephania japonica</name>
    <dbReference type="NCBI Taxonomy" id="461633"/>
    <lineage>
        <taxon>Eukaryota</taxon>
        <taxon>Viridiplantae</taxon>
        <taxon>Streptophyta</taxon>
        <taxon>Embryophyta</taxon>
        <taxon>Tracheophyta</taxon>
        <taxon>Spermatophyta</taxon>
        <taxon>Magnoliopsida</taxon>
        <taxon>Ranunculales</taxon>
        <taxon>Menispermaceae</taxon>
        <taxon>Menispermoideae</taxon>
        <taxon>Cissampelideae</taxon>
        <taxon>Stephania</taxon>
    </lineage>
</organism>
<dbReference type="AlphaFoldDB" id="A0AAP0KPG5"/>
<keyword evidence="2" id="KW-1185">Reference proteome</keyword>
<reference evidence="1 2" key="1">
    <citation type="submission" date="2024-01" db="EMBL/GenBank/DDBJ databases">
        <title>Genome assemblies of Stephania.</title>
        <authorList>
            <person name="Yang L."/>
        </authorList>
    </citation>
    <scope>NUCLEOTIDE SEQUENCE [LARGE SCALE GENOMIC DNA]</scope>
    <source>
        <strain evidence="1">QJT</strain>
        <tissue evidence="1">Leaf</tissue>
    </source>
</reference>
<dbReference type="Proteomes" id="UP001417504">
    <property type="component" value="Unassembled WGS sequence"/>
</dbReference>
<dbReference type="GO" id="GO:0030246">
    <property type="term" value="F:carbohydrate binding"/>
    <property type="evidence" value="ECO:0007669"/>
    <property type="project" value="InterPro"/>
</dbReference>
<evidence type="ECO:0000313" key="2">
    <source>
        <dbReference type="Proteomes" id="UP001417504"/>
    </source>
</evidence>
<dbReference type="EMBL" id="JBBNAE010000001">
    <property type="protein sequence ID" value="KAK9156291.1"/>
    <property type="molecule type" value="Genomic_DNA"/>
</dbReference>
<dbReference type="InterPro" id="IPR025886">
    <property type="entry name" value="PP2-like"/>
</dbReference>
<accession>A0AAP0KPG5</accession>
<proteinExistence type="predicted"/>
<dbReference type="PANTHER" id="PTHR48478">
    <property type="entry name" value="LECTIN-LIKE"/>
    <property type="match status" value="1"/>
</dbReference>
<gene>
    <name evidence="1" type="ORF">Sjap_003771</name>
</gene>
<dbReference type="PANTHER" id="PTHR48478:SF1">
    <property type="entry name" value="LECTIN-LIKE"/>
    <property type="match status" value="1"/>
</dbReference>
<comment type="caution">
    <text evidence="1">The sequence shown here is derived from an EMBL/GenBank/DDBJ whole genome shotgun (WGS) entry which is preliminary data.</text>
</comment>
<dbReference type="InterPro" id="IPR052147">
    <property type="entry name" value="PP2-like/Lectin"/>
</dbReference>
<evidence type="ECO:0000313" key="1">
    <source>
        <dbReference type="EMBL" id="KAK9156291.1"/>
    </source>
</evidence>
<dbReference type="Pfam" id="PF14299">
    <property type="entry name" value="PP2"/>
    <property type="match status" value="1"/>
</dbReference>
<protein>
    <submittedName>
        <fullName evidence="1">Uncharacterized protein</fullName>
    </submittedName>
</protein>